<dbReference type="AlphaFoldDB" id="A0A6N2L0B0"/>
<protein>
    <submittedName>
        <fullName evidence="1">Uncharacterized protein</fullName>
    </submittedName>
</protein>
<dbReference type="EMBL" id="CAADRP010000990">
    <property type="protein sequence ID" value="VFU33988.1"/>
    <property type="molecule type" value="Genomic_DNA"/>
</dbReference>
<accession>A0A6N2L0B0</accession>
<gene>
    <name evidence="1" type="ORF">SVIM_LOCUS160861</name>
</gene>
<name>A0A6N2L0B0_SALVM</name>
<evidence type="ECO:0000313" key="1">
    <source>
        <dbReference type="EMBL" id="VFU33988.1"/>
    </source>
</evidence>
<organism evidence="1">
    <name type="scientific">Salix viminalis</name>
    <name type="common">Common osier</name>
    <name type="synonym">Basket willow</name>
    <dbReference type="NCBI Taxonomy" id="40686"/>
    <lineage>
        <taxon>Eukaryota</taxon>
        <taxon>Viridiplantae</taxon>
        <taxon>Streptophyta</taxon>
        <taxon>Embryophyta</taxon>
        <taxon>Tracheophyta</taxon>
        <taxon>Spermatophyta</taxon>
        <taxon>Magnoliopsida</taxon>
        <taxon>eudicotyledons</taxon>
        <taxon>Gunneridae</taxon>
        <taxon>Pentapetalae</taxon>
        <taxon>rosids</taxon>
        <taxon>fabids</taxon>
        <taxon>Malpighiales</taxon>
        <taxon>Salicaceae</taxon>
        <taxon>Saliceae</taxon>
        <taxon>Salix</taxon>
    </lineage>
</organism>
<sequence length="143" mass="16087">MIDSDIFPSNSFPPSSCRSVDGFWLKQGLMKEESTTHLHISSQKPQQEPSSLPFCCLALGSDEERHCHGHWKRNIFSNILRRKISRQVGRYGESEKPVTKLQAVLGKGREAFNTKNRHVSIDNGIGLGLQEILDPPAALESFR</sequence>
<reference evidence="1" key="1">
    <citation type="submission" date="2019-03" db="EMBL/GenBank/DDBJ databases">
        <authorList>
            <person name="Mank J."/>
            <person name="Almeida P."/>
        </authorList>
    </citation>
    <scope>NUCLEOTIDE SEQUENCE</scope>
    <source>
        <strain evidence="1">78183</strain>
    </source>
</reference>
<proteinExistence type="predicted"/>